<protein>
    <submittedName>
        <fullName evidence="4">Uncharacterized protein</fullName>
    </submittedName>
</protein>
<sequence length="53" mass="6453">MENAATDNTVWYVLAILGLIYLIILFRNKKSTRQRKSRRFMDGKRRHERDNEQ</sequence>
<evidence type="ECO:0000256" key="2">
    <source>
        <dbReference type="SAM" id="Phobius"/>
    </source>
</evidence>
<dbReference type="Proteomes" id="UP000184031">
    <property type="component" value="Unassembled WGS sequence"/>
</dbReference>
<reference evidence="4 5" key="1">
    <citation type="submission" date="2016-11" db="EMBL/GenBank/DDBJ databases">
        <authorList>
            <person name="Varghese N."/>
            <person name="Submissions S."/>
        </authorList>
    </citation>
    <scope>NUCLEOTIDE SEQUENCE [LARGE SCALE GENOMIC DNA]</scope>
    <source>
        <strain evidence="4 5">CGMCC 1.12174</strain>
        <strain evidence="3 6">DSM 26351</strain>
    </source>
</reference>
<feature type="transmembrane region" description="Helical" evidence="2">
    <location>
        <begin position="12"/>
        <end position="28"/>
    </location>
</feature>
<evidence type="ECO:0000313" key="3">
    <source>
        <dbReference type="EMBL" id="SFB77565.1"/>
    </source>
</evidence>
<keyword evidence="2" id="KW-1133">Transmembrane helix</keyword>
<evidence type="ECO:0000313" key="4">
    <source>
        <dbReference type="EMBL" id="SHK38851.1"/>
    </source>
</evidence>
<dbReference type="STRING" id="1055723.SAMN05216293_0961"/>
<proteinExistence type="predicted"/>
<dbReference type="Proteomes" id="UP000198940">
    <property type="component" value="Unassembled WGS sequence"/>
</dbReference>
<accession>A0A1M6S2F5</accession>
<keyword evidence="2" id="KW-0812">Transmembrane</keyword>
<comment type="caution">
    <text evidence="4">The sequence shown here is derived from an EMBL/GenBank/DDBJ whole genome shotgun (WGS) entry which is preliminary data.</text>
</comment>
<feature type="compositionally biased region" description="Basic and acidic residues" evidence="1">
    <location>
        <begin position="39"/>
        <end position="53"/>
    </location>
</feature>
<dbReference type="EMBL" id="FRAT01000002">
    <property type="protein sequence ID" value="SHK38851.1"/>
    <property type="molecule type" value="Genomic_DNA"/>
</dbReference>
<evidence type="ECO:0000313" key="5">
    <source>
        <dbReference type="Proteomes" id="UP000184031"/>
    </source>
</evidence>
<evidence type="ECO:0000313" key="6">
    <source>
        <dbReference type="Proteomes" id="UP000198940"/>
    </source>
</evidence>
<dbReference type="RefSeq" id="WP_177190018.1">
    <property type="nucleotide sequence ID" value="NZ_FOKU01000002.1"/>
</dbReference>
<gene>
    <name evidence="3" type="ORF">SAMN04487891_102282</name>
    <name evidence="4" type="ORF">SAMN05216293_0961</name>
</gene>
<organism evidence="4 5">
    <name type="scientific">Flagellimonas taeanensis</name>
    <dbReference type="NCBI Taxonomy" id="1005926"/>
    <lineage>
        <taxon>Bacteria</taxon>
        <taxon>Pseudomonadati</taxon>
        <taxon>Bacteroidota</taxon>
        <taxon>Flavobacteriia</taxon>
        <taxon>Flavobacteriales</taxon>
        <taxon>Flavobacteriaceae</taxon>
        <taxon>Flagellimonas</taxon>
    </lineage>
</organism>
<feature type="region of interest" description="Disordered" evidence="1">
    <location>
        <begin position="31"/>
        <end position="53"/>
    </location>
</feature>
<evidence type="ECO:0000256" key="1">
    <source>
        <dbReference type="SAM" id="MobiDB-lite"/>
    </source>
</evidence>
<name>A0A1M6S2F5_9FLAO</name>
<dbReference type="AlphaFoldDB" id="A0A1M6S2F5"/>
<keyword evidence="6" id="KW-1185">Reference proteome</keyword>
<dbReference type="EMBL" id="FOKU01000002">
    <property type="protein sequence ID" value="SFB77565.1"/>
    <property type="molecule type" value="Genomic_DNA"/>
</dbReference>
<keyword evidence="2" id="KW-0472">Membrane</keyword>